<feature type="transmembrane region" description="Helical" evidence="8">
    <location>
        <begin position="230"/>
        <end position="248"/>
    </location>
</feature>
<dbReference type="EMBL" id="VBUF01000001">
    <property type="protein sequence ID" value="TLS73294.1"/>
    <property type="molecule type" value="Genomic_DNA"/>
</dbReference>
<dbReference type="GO" id="GO:0005886">
    <property type="term" value="C:plasma membrane"/>
    <property type="evidence" value="ECO:0007669"/>
    <property type="project" value="UniProtKB-SubCell"/>
</dbReference>
<gene>
    <name evidence="9" type="ORF">AAX29_00975</name>
    <name evidence="10" type="ORF">FE246_02065</name>
</gene>
<feature type="transmembrane region" description="Helical" evidence="8">
    <location>
        <begin position="197"/>
        <end position="218"/>
    </location>
</feature>
<comment type="subcellular location">
    <subcellularLocation>
        <location evidence="1 8">Cell membrane</location>
        <topology evidence="1 8">Multi-pass membrane protein</topology>
    </subcellularLocation>
</comment>
<evidence type="ECO:0000313" key="11">
    <source>
        <dbReference type="Proteomes" id="UP000093281"/>
    </source>
</evidence>
<evidence type="ECO:0000256" key="1">
    <source>
        <dbReference type="ARBA" id="ARBA00004651"/>
    </source>
</evidence>
<evidence type="ECO:0000256" key="6">
    <source>
        <dbReference type="ARBA" id="ARBA00022989"/>
    </source>
</evidence>
<keyword evidence="4 8" id="KW-1003">Cell membrane</keyword>
<feature type="transmembrane region" description="Helical" evidence="8">
    <location>
        <begin position="100"/>
        <end position="115"/>
    </location>
</feature>
<dbReference type="InterPro" id="IPR052017">
    <property type="entry name" value="TSUP"/>
</dbReference>
<sequence length="249" mass="28262">MELLTTFNLILIASIAISALIQGSIGVGFLMLATPLLATFTDLKTAIIYLLIPAIVINIMSILKEGSFKEAFLKFYKLALFSLIGSAIGTYILLYTDSDIFKILLVFSILFYLFFNKFNIKFTWIYEKKTFSRMFFGLITGLLGGLTNVMSASLLIYTLESKFTKKETIQAANLCFLSSKIIQIILFSYYGYITNEVINISIFSVIATIIFVYFGFKIKDKISQELYNKIIRVVLLIIAFILIFKLIFP</sequence>
<keyword evidence="3" id="KW-0813">Transport</keyword>
<feature type="transmembrane region" description="Helical" evidence="8">
    <location>
        <begin position="46"/>
        <end position="63"/>
    </location>
</feature>
<dbReference type="Proteomes" id="UP000093281">
    <property type="component" value="Unassembled WGS sequence"/>
</dbReference>
<accession>A0A1C0B8Q6</accession>
<feature type="transmembrane region" description="Helical" evidence="8">
    <location>
        <begin position="135"/>
        <end position="159"/>
    </location>
</feature>
<dbReference type="InterPro" id="IPR002781">
    <property type="entry name" value="TM_pro_TauE-like"/>
</dbReference>
<keyword evidence="6 8" id="KW-1133">Transmembrane helix</keyword>
<dbReference type="EMBL" id="LCUJ01000002">
    <property type="protein sequence ID" value="OCL99922.1"/>
    <property type="molecule type" value="Genomic_DNA"/>
</dbReference>
<dbReference type="Pfam" id="PF01925">
    <property type="entry name" value="TauE"/>
    <property type="match status" value="1"/>
</dbReference>
<dbReference type="Proteomes" id="UP000308001">
    <property type="component" value="Unassembled WGS sequence"/>
</dbReference>
<dbReference type="PANTHER" id="PTHR30269:SF37">
    <property type="entry name" value="MEMBRANE TRANSPORTER PROTEIN"/>
    <property type="match status" value="1"/>
</dbReference>
<evidence type="ECO:0000256" key="5">
    <source>
        <dbReference type="ARBA" id="ARBA00022692"/>
    </source>
</evidence>
<evidence type="ECO:0000256" key="3">
    <source>
        <dbReference type="ARBA" id="ARBA00022448"/>
    </source>
</evidence>
<dbReference type="AlphaFoldDB" id="A0A1C0B8Q6"/>
<feature type="transmembrane region" description="Helical" evidence="8">
    <location>
        <begin position="7"/>
        <end position="34"/>
    </location>
</feature>
<evidence type="ECO:0000256" key="2">
    <source>
        <dbReference type="ARBA" id="ARBA00009142"/>
    </source>
</evidence>
<evidence type="ECO:0000313" key="12">
    <source>
        <dbReference type="Proteomes" id="UP000308001"/>
    </source>
</evidence>
<reference evidence="11" key="1">
    <citation type="submission" date="2015-05" db="EMBL/GenBank/DDBJ databases">
        <authorList>
            <person name="Rovetto F."/>
            <person name="Cocolin L."/>
            <person name="Illeghems K."/>
            <person name="Van Nieuwerburgh F."/>
            <person name="Houf K."/>
        </authorList>
    </citation>
    <scope>NUCLEOTIDE SEQUENCE [LARGE SCALE GENOMIC DNA]</scope>
    <source>
        <strain evidence="11">DU22</strain>
    </source>
</reference>
<comment type="similarity">
    <text evidence="2 8">Belongs to the 4-toluene sulfonate uptake permease (TSUP) (TC 2.A.102) family.</text>
</comment>
<proteinExistence type="inferred from homology"/>
<dbReference type="RefSeq" id="WP_066180659.1">
    <property type="nucleotide sequence ID" value="NZ_LCUJ01000002.1"/>
</dbReference>
<evidence type="ECO:0000313" key="10">
    <source>
        <dbReference type="EMBL" id="TLS73294.1"/>
    </source>
</evidence>
<reference evidence="10 12" key="3">
    <citation type="submission" date="2019-05" db="EMBL/GenBank/DDBJ databases">
        <title>Arcobacter cibarius and Arcobacter thereius providing challenges in identification an antibiotic susceptibility and Quinolone resistance.</title>
        <authorList>
            <person name="Busch A."/>
            <person name="Hanel I."/>
            <person name="Hotzel H."/>
            <person name="Tomaso H."/>
        </authorList>
    </citation>
    <scope>NUCLEOTIDE SEQUENCE [LARGE SCALE GENOMIC DNA]</scope>
    <source>
        <strain evidence="10 12">17CS1191_2</strain>
    </source>
</reference>
<feature type="transmembrane region" description="Helical" evidence="8">
    <location>
        <begin position="75"/>
        <end position="94"/>
    </location>
</feature>
<dbReference type="STRING" id="544718.AAX25_00094"/>
<comment type="caution">
    <text evidence="9">The sequence shown here is derived from an EMBL/GenBank/DDBJ whole genome shotgun (WGS) entry which is preliminary data.</text>
</comment>
<dbReference type="PANTHER" id="PTHR30269">
    <property type="entry name" value="TRANSMEMBRANE PROTEIN YFCA"/>
    <property type="match status" value="1"/>
</dbReference>
<name>A0A1C0B8Q6_9BACT</name>
<keyword evidence="5 8" id="KW-0812">Transmembrane</keyword>
<organism evidence="9 11">
    <name type="scientific">Aliarcobacter thereius</name>
    <dbReference type="NCBI Taxonomy" id="544718"/>
    <lineage>
        <taxon>Bacteria</taxon>
        <taxon>Pseudomonadati</taxon>
        <taxon>Campylobacterota</taxon>
        <taxon>Epsilonproteobacteria</taxon>
        <taxon>Campylobacterales</taxon>
        <taxon>Arcobacteraceae</taxon>
        <taxon>Aliarcobacter</taxon>
    </lineage>
</organism>
<dbReference type="OrthoDB" id="9155169at2"/>
<feature type="transmembrane region" description="Helical" evidence="8">
    <location>
        <begin position="171"/>
        <end position="190"/>
    </location>
</feature>
<evidence type="ECO:0000256" key="8">
    <source>
        <dbReference type="RuleBase" id="RU363041"/>
    </source>
</evidence>
<evidence type="ECO:0000256" key="4">
    <source>
        <dbReference type="ARBA" id="ARBA00022475"/>
    </source>
</evidence>
<keyword evidence="7 8" id="KW-0472">Membrane</keyword>
<reference evidence="9" key="2">
    <citation type="submission" date="2015-05" db="EMBL/GenBank/DDBJ databases">
        <authorList>
            <person name="Wang D.B."/>
            <person name="Wang M."/>
        </authorList>
    </citation>
    <scope>NUCLEOTIDE SEQUENCE [LARGE SCALE GENOMIC DNA]</scope>
    <source>
        <strain evidence="9">DU22</strain>
    </source>
</reference>
<evidence type="ECO:0000313" key="9">
    <source>
        <dbReference type="EMBL" id="OCL99922.1"/>
    </source>
</evidence>
<protein>
    <recommendedName>
        <fullName evidence="8">Probable membrane transporter protein</fullName>
    </recommendedName>
</protein>
<evidence type="ECO:0000256" key="7">
    <source>
        <dbReference type="ARBA" id="ARBA00023136"/>
    </source>
</evidence>